<sequence length="741" mass="78900">MSKRFTALALAASMLALTTGGPAATAVPAARPWMNTALTPDQRTALVVAKMTREEKLRLVKGFFGTDFAPKNFKAPKEARYGSAGYIPGIPRLGIPAQWQTDAGIGVATQGGAPTKRERTALPSGLATTATWNPDLAFQGGAMIGREARLSGFNVMLAGGVNLIRDPRNGRNFEYGGEDPLLAGTMVGAQIAGIQSNKIISTVKHYALNDLETGRDYHDARIDPAAARMSDLLAFQFAIERSDPGSVMCAYNRVNGIYACENPWLLTDVLRKDWGWKGYVMSDWGATHSSAQAANTGLDQQSGYPFDKEDYFGAMLREAVRKGDVSERRLDEMASRILRSMFAHGLVDNPVAIAPIDYAAHAAVTRADAEQGIVLLKNRDKVLPLSTGAKRIVIIGGHADRGVLSGGGSSQTYPVGGNAVPGLEPTSWPGPVVYYPNAPLRAIQALAPGAQVTFVDGSDPAAAARAAADADVALVFVTQWTSESIDTSLTLPNNQDALVEAVAGANPKTVAVLETGGPVLMPWADRVAGIVEAWYPGTAGGEAIANVLFGKVNPSGKLPVTFPRDESQLPRSVRPGTGLANGEMFAIDHPEGAAVGYKWFDAKGHEPLFPFGHGLSYTDFDYGGLRADASSGDLSISFRVKNDGSARGMDVPQVYVAPAAGGWEAPKRLAGFKKIDLAPGTETVVTLTVDPRLLATWNEGAKEWRIAEGEYKVMLGRSSRDIRETESVRIPAKTLPVSWRP</sequence>
<dbReference type="SUPFAM" id="SSF51445">
    <property type="entry name" value="(Trans)glycosidases"/>
    <property type="match status" value="1"/>
</dbReference>
<dbReference type="InterPro" id="IPR050288">
    <property type="entry name" value="Cellulose_deg_GH3"/>
</dbReference>
<accession>A0A4Y8ZSJ8</accession>
<dbReference type="Gene3D" id="3.20.20.300">
    <property type="entry name" value="Glycoside hydrolase, family 3, N-terminal domain"/>
    <property type="match status" value="1"/>
</dbReference>
<keyword evidence="2 5" id="KW-0378">Hydrolase</keyword>
<dbReference type="GO" id="GO:0005975">
    <property type="term" value="P:carbohydrate metabolic process"/>
    <property type="evidence" value="ECO:0007669"/>
    <property type="project" value="InterPro"/>
</dbReference>
<protein>
    <submittedName>
        <fullName evidence="5">Glycosyl hydrolase</fullName>
    </submittedName>
</protein>
<proteinExistence type="inferred from homology"/>
<comment type="similarity">
    <text evidence="1">Belongs to the glycosyl hydrolase 3 family.</text>
</comment>
<evidence type="ECO:0000256" key="3">
    <source>
        <dbReference type="SAM" id="SignalP"/>
    </source>
</evidence>
<dbReference type="PANTHER" id="PTHR42715:SF10">
    <property type="entry name" value="BETA-GLUCOSIDASE"/>
    <property type="match status" value="1"/>
</dbReference>
<dbReference type="InterPro" id="IPR017853">
    <property type="entry name" value="GH"/>
</dbReference>
<organism evidence="5 6">
    <name type="scientific">Sphingomonas parva</name>
    <dbReference type="NCBI Taxonomy" id="2555898"/>
    <lineage>
        <taxon>Bacteria</taxon>
        <taxon>Pseudomonadati</taxon>
        <taxon>Pseudomonadota</taxon>
        <taxon>Alphaproteobacteria</taxon>
        <taxon>Sphingomonadales</taxon>
        <taxon>Sphingomonadaceae</taxon>
        <taxon>Sphingomonas</taxon>
    </lineage>
</organism>
<dbReference type="InterPro" id="IPR026891">
    <property type="entry name" value="Fn3-like"/>
</dbReference>
<dbReference type="RefSeq" id="WP_135085108.1">
    <property type="nucleotide sequence ID" value="NZ_SPDV01000010.1"/>
</dbReference>
<dbReference type="InterPro" id="IPR002772">
    <property type="entry name" value="Glyco_hydro_3_C"/>
</dbReference>
<dbReference type="GO" id="GO:0004553">
    <property type="term" value="F:hydrolase activity, hydrolyzing O-glycosyl compounds"/>
    <property type="evidence" value="ECO:0007669"/>
    <property type="project" value="InterPro"/>
</dbReference>
<name>A0A4Y8ZSJ8_9SPHN</name>
<dbReference type="SUPFAM" id="SSF52279">
    <property type="entry name" value="Beta-D-glucan exohydrolase, C-terminal domain"/>
    <property type="match status" value="1"/>
</dbReference>
<dbReference type="Pfam" id="PF14310">
    <property type="entry name" value="Fn3-like"/>
    <property type="match status" value="1"/>
</dbReference>
<feature type="chain" id="PRO_5021228792" evidence="3">
    <location>
        <begin position="24"/>
        <end position="741"/>
    </location>
</feature>
<gene>
    <name evidence="5" type="ORF">E2493_06980</name>
</gene>
<dbReference type="InterPro" id="IPR013783">
    <property type="entry name" value="Ig-like_fold"/>
</dbReference>
<evidence type="ECO:0000313" key="5">
    <source>
        <dbReference type="EMBL" id="TFI58991.1"/>
    </source>
</evidence>
<keyword evidence="3" id="KW-0732">Signal</keyword>
<evidence type="ECO:0000259" key="4">
    <source>
        <dbReference type="SMART" id="SM01217"/>
    </source>
</evidence>
<feature type="domain" description="Fibronectin type III-like" evidence="4">
    <location>
        <begin position="650"/>
        <end position="719"/>
    </location>
</feature>
<dbReference type="InterPro" id="IPR001764">
    <property type="entry name" value="Glyco_hydro_3_N"/>
</dbReference>
<dbReference type="AlphaFoldDB" id="A0A4Y8ZSJ8"/>
<dbReference type="Pfam" id="PF01915">
    <property type="entry name" value="Glyco_hydro_3_C"/>
    <property type="match status" value="1"/>
</dbReference>
<dbReference type="SMART" id="SM01217">
    <property type="entry name" value="Fn3_like"/>
    <property type="match status" value="1"/>
</dbReference>
<comment type="caution">
    <text evidence="5">The sequence shown here is derived from an EMBL/GenBank/DDBJ whole genome shotgun (WGS) entry which is preliminary data.</text>
</comment>
<dbReference type="PANTHER" id="PTHR42715">
    <property type="entry name" value="BETA-GLUCOSIDASE"/>
    <property type="match status" value="1"/>
</dbReference>
<evidence type="ECO:0000256" key="2">
    <source>
        <dbReference type="ARBA" id="ARBA00022801"/>
    </source>
</evidence>
<dbReference type="InterPro" id="IPR036881">
    <property type="entry name" value="Glyco_hydro_3_C_sf"/>
</dbReference>
<dbReference type="PRINTS" id="PR00133">
    <property type="entry name" value="GLHYDRLASE3"/>
</dbReference>
<dbReference type="Gene3D" id="2.60.40.10">
    <property type="entry name" value="Immunoglobulins"/>
    <property type="match status" value="1"/>
</dbReference>
<keyword evidence="6" id="KW-1185">Reference proteome</keyword>
<feature type="signal peptide" evidence="3">
    <location>
        <begin position="1"/>
        <end position="23"/>
    </location>
</feature>
<dbReference type="Proteomes" id="UP000298213">
    <property type="component" value="Unassembled WGS sequence"/>
</dbReference>
<dbReference type="OrthoDB" id="9781691at2"/>
<evidence type="ECO:0000256" key="1">
    <source>
        <dbReference type="ARBA" id="ARBA00005336"/>
    </source>
</evidence>
<dbReference type="Pfam" id="PF00933">
    <property type="entry name" value="Glyco_hydro_3"/>
    <property type="match status" value="1"/>
</dbReference>
<dbReference type="InterPro" id="IPR036962">
    <property type="entry name" value="Glyco_hydro_3_N_sf"/>
</dbReference>
<dbReference type="Gene3D" id="3.40.50.1700">
    <property type="entry name" value="Glycoside hydrolase family 3 C-terminal domain"/>
    <property type="match status" value="1"/>
</dbReference>
<dbReference type="EMBL" id="SPDV01000010">
    <property type="protein sequence ID" value="TFI58991.1"/>
    <property type="molecule type" value="Genomic_DNA"/>
</dbReference>
<reference evidence="5 6" key="1">
    <citation type="submission" date="2019-03" db="EMBL/GenBank/DDBJ databases">
        <title>Genome sequence of Sphingomonas sp. 17J27-24.</title>
        <authorList>
            <person name="Kim M."/>
            <person name="Maeng S."/>
            <person name="Sathiyaraj S."/>
        </authorList>
    </citation>
    <scope>NUCLEOTIDE SEQUENCE [LARGE SCALE GENOMIC DNA]</scope>
    <source>
        <strain evidence="5 6">17J27-24</strain>
    </source>
</reference>
<evidence type="ECO:0000313" key="6">
    <source>
        <dbReference type="Proteomes" id="UP000298213"/>
    </source>
</evidence>